<reference evidence="2 3" key="1">
    <citation type="submission" date="2017-05" db="EMBL/GenBank/DDBJ databases">
        <title>Streptomyces alboflavus Genome sequencing and assembly.</title>
        <authorList>
            <person name="Wang Y."/>
            <person name="Du B."/>
            <person name="Ding Y."/>
            <person name="Liu H."/>
            <person name="Hou Q."/>
            <person name="Liu K."/>
            <person name="Wang C."/>
            <person name="Yao L."/>
        </authorList>
    </citation>
    <scope>NUCLEOTIDE SEQUENCE [LARGE SCALE GENOMIC DNA]</scope>
    <source>
        <strain evidence="2 3">MDJK44</strain>
    </source>
</reference>
<dbReference type="AlphaFoldDB" id="A0A1Z1W3G5"/>
<feature type="signal peptide" evidence="1">
    <location>
        <begin position="1"/>
        <end position="29"/>
    </location>
</feature>
<gene>
    <name evidence="2" type="ORF">SMD44_00376</name>
</gene>
<proteinExistence type="predicted"/>
<dbReference type="Proteomes" id="UP000195880">
    <property type="component" value="Chromosome"/>
</dbReference>
<accession>A0A1Z1W3G5</accession>
<dbReference type="RefSeq" id="WP_087882593.1">
    <property type="nucleotide sequence ID" value="NZ_CP021748.1"/>
</dbReference>
<feature type="chain" id="PRO_5038333952" evidence="1">
    <location>
        <begin position="30"/>
        <end position="75"/>
    </location>
</feature>
<organism evidence="2 3">
    <name type="scientific">Streptomyces alboflavus</name>
    <dbReference type="NCBI Taxonomy" id="67267"/>
    <lineage>
        <taxon>Bacteria</taxon>
        <taxon>Bacillati</taxon>
        <taxon>Actinomycetota</taxon>
        <taxon>Actinomycetes</taxon>
        <taxon>Kitasatosporales</taxon>
        <taxon>Streptomycetaceae</taxon>
        <taxon>Streptomyces</taxon>
    </lineage>
</organism>
<dbReference type="EMBL" id="CP021748">
    <property type="protein sequence ID" value="ARX80978.1"/>
    <property type="molecule type" value="Genomic_DNA"/>
</dbReference>
<sequence length="75" mass="7857">MHRARFALPALTAATVTVFGLGLAASVPAVSPLAGTPQRTTAAGRAHMAADDGLDVSRGMYVALGSRLWNLWTHR</sequence>
<evidence type="ECO:0000313" key="3">
    <source>
        <dbReference type="Proteomes" id="UP000195880"/>
    </source>
</evidence>
<dbReference type="KEGG" id="salf:SMD44_00376"/>
<evidence type="ECO:0000313" key="2">
    <source>
        <dbReference type="EMBL" id="ARX80978.1"/>
    </source>
</evidence>
<keyword evidence="1" id="KW-0732">Signal</keyword>
<protein>
    <submittedName>
        <fullName evidence="2">Uncharacterized protein</fullName>
    </submittedName>
</protein>
<name>A0A1Z1W3G5_9ACTN</name>
<keyword evidence="3" id="KW-1185">Reference proteome</keyword>
<evidence type="ECO:0000256" key="1">
    <source>
        <dbReference type="SAM" id="SignalP"/>
    </source>
</evidence>